<name>G0QV70_ICHMU</name>
<evidence type="ECO:0000313" key="1">
    <source>
        <dbReference type="EMBL" id="EGR30883.1"/>
    </source>
</evidence>
<dbReference type="GeneID" id="14907003"/>
<sequence length="112" mass="13759">MGIYLTLMLRQKLYYKFCQEKFQCKVELKFQKKKNQKKCKINKDNSKLQEMYNLQNAKDSKQKKKEKKMKLKEEVINIKVFKNKKLVFIKKLFQEILQLTICILQRKMFLNI</sequence>
<evidence type="ECO:0000313" key="2">
    <source>
        <dbReference type="Proteomes" id="UP000008983"/>
    </source>
</evidence>
<keyword evidence="2" id="KW-1185">Reference proteome</keyword>
<dbReference type="Proteomes" id="UP000008983">
    <property type="component" value="Unassembled WGS sequence"/>
</dbReference>
<dbReference type="EMBL" id="GL983934">
    <property type="protein sequence ID" value="EGR30883.1"/>
    <property type="molecule type" value="Genomic_DNA"/>
</dbReference>
<protein>
    <submittedName>
        <fullName evidence="1">Uncharacterized protein</fullName>
    </submittedName>
</protein>
<proteinExistence type="predicted"/>
<dbReference type="InParanoid" id="G0QV70"/>
<gene>
    <name evidence="1" type="ORF">IMG5_121810</name>
</gene>
<accession>G0QV70</accession>
<reference evidence="1 2" key="1">
    <citation type="submission" date="2011-07" db="EMBL/GenBank/DDBJ databases">
        <authorList>
            <person name="Coyne R."/>
            <person name="Brami D."/>
            <person name="Johnson J."/>
            <person name="Hostetler J."/>
            <person name="Hannick L."/>
            <person name="Clark T."/>
            <person name="Cassidy-Hanley D."/>
            <person name="Inman J."/>
        </authorList>
    </citation>
    <scope>NUCLEOTIDE SEQUENCE [LARGE SCALE GENOMIC DNA]</scope>
    <source>
        <strain evidence="1 2">G5</strain>
    </source>
</reference>
<dbReference type="AlphaFoldDB" id="G0QV70"/>
<organism evidence="1 2">
    <name type="scientific">Ichthyophthirius multifiliis</name>
    <name type="common">White spot disease agent</name>
    <name type="synonym">Ich</name>
    <dbReference type="NCBI Taxonomy" id="5932"/>
    <lineage>
        <taxon>Eukaryota</taxon>
        <taxon>Sar</taxon>
        <taxon>Alveolata</taxon>
        <taxon>Ciliophora</taxon>
        <taxon>Intramacronucleata</taxon>
        <taxon>Oligohymenophorea</taxon>
        <taxon>Hymenostomatida</taxon>
        <taxon>Ophryoglenina</taxon>
        <taxon>Ichthyophthirius</taxon>
    </lineage>
</organism>
<dbReference type="RefSeq" id="XP_004032470.1">
    <property type="nucleotide sequence ID" value="XM_004032422.1"/>
</dbReference>